<evidence type="ECO:0000256" key="6">
    <source>
        <dbReference type="ARBA" id="ARBA00023136"/>
    </source>
</evidence>
<evidence type="ECO:0000256" key="2">
    <source>
        <dbReference type="ARBA" id="ARBA00022475"/>
    </source>
</evidence>
<comment type="caution">
    <text evidence="9">The sequence shown here is derived from an EMBL/GenBank/DDBJ whole genome shotgun (WGS) entry which is preliminary data.</text>
</comment>
<dbReference type="InterPro" id="IPR000326">
    <property type="entry name" value="PAP2/HPO"/>
</dbReference>
<keyword evidence="6 7" id="KW-0472">Membrane</keyword>
<evidence type="ECO:0000256" key="3">
    <source>
        <dbReference type="ARBA" id="ARBA00022692"/>
    </source>
</evidence>
<reference evidence="9" key="1">
    <citation type="submission" date="2020-10" db="EMBL/GenBank/DDBJ databases">
        <authorList>
            <person name="Gilroy R."/>
        </authorList>
    </citation>
    <scope>NUCLEOTIDE SEQUENCE</scope>
    <source>
        <strain evidence="9">ChiSjej1B19-3389</strain>
    </source>
</reference>
<reference evidence="9" key="2">
    <citation type="journal article" date="2021" name="PeerJ">
        <title>Extensive microbial diversity within the chicken gut microbiome revealed by metagenomics and culture.</title>
        <authorList>
            <person name="Gilroy R."/>
            <person name="Ravi A."/>
            <person name="Getino M."/>
            <person name="Pursley I."/>
            <person name="Horton D.L."/>
            <person name="Alikhan N.F."/>
            <person name="Baker D."/>
            <person name="Gharbi K."/>
            <person name="Hall N."/>
            <person name="Watson M."/>
            <person name="Adriaenssens E.M."/>
            <person name="Foster-Nyarko E."/>
            <person name="Jarju S."/>
            <person name="Secka A."/>
            <person name="Antonio M."/>
            <person name="Oren A."/>
            <person name="Chaudhuri R.R."/>
            <person name="La Ragione R."/>
            <person name="Hildebrand F."/>
            <person name="Pallen M.J."/>
        </authorList>
    </citation>
    <scope>NUCLEOTIDE SEQUENCE</scope>
    <source>
        <strain evidence="9">ChiSjej1B19-3389</strain>
    </source>
</reference>
<gene>
    <name evidence="9" type="ORF">IAD32_05630</name>
</gene>
<proteinExistence type="predicted"/>
<dbReference type="AlphaFoldDB" id="A0A9D1CUH9"/>
<protein>
    <submittedName>
        <fullName evidence="9">Phosphatase PAP2 family protein</fullName>
    </submittedName>
</protein>
<dbReference type="GO" id="GO:0005886">
    <property type="term" value="C:plasma membrane"/>
    <property type="evidence" value="ECO:0007669"/>
    <property type="project" value="UniProtKB-SubCell"/>
</dbReference>
<feature type="transmembrane region" description="Helical" evidence="7">
    <location>
        <begin position="146"/>
        <end position="164"/>
    </location>
</feature>
<dbReference type="SUPFAM" id="SSF48317">
    <property type="entry name" value="Acid phosphatase/Vanadium-dependent haloperoxidase"/>
    <property type="match status" value="1"/>
</dbReference>
<evidence type="ECO:0000256" key="7">
    <source>
        <dbReference type="SAM" id="Phobius"/>
    </source>
</evidence>
<evidence type="ECO:0000256" key="5">
    <source>
        <dbReference type="ARBA" id="ARBA00022989"/>
    </source>
</evidence>
<dbReference type="SMART" id="SM00014">
    <property type="entry name" value="acidPPc"/>
    <property type="match status" value="1"/>
</dbReference>
<evidence type="ECO:0000313" key="10">
    <source>
        <dbReference type="Proteomes" id="UP000886787"/>
    </source>
</evidence>
<keyword evidence="5 7" id="KW-1133">Transmembrane helix</keyword>
<evidence type="ECO:0000256" key="1">
    <source>
        <dbReference type="ARBA" id="ARBA00004651"/>
    </source>
</evidence>
<keyword evidence="3 7" id="KW-0812">Transmembrane</keyword>
<dbReference type="Gene3D" id="1.20.144.10">
    <property type="entry name" value="Phosphatidic acid phosphatase type 2/haloperoxidase"/>
    <property type="match status" value="1"/>
</dbReference>
<evidence type="ECO:0000313" key="9">
    <source>
        <dbReference type="EMBL" id="HIQ80751.1"/>
    </source>
</evidence>
<dbReference type="PANTHER" id="PTHR14969">
    <property type="entry name" value="SPHINGOSINE-1-PHOSPHATE PHOSPHOHYDROLASE"/>
    <property type="match status" value="1"/>
</dbReference>
<dbReference type="InterPro" id="IPR036938">
    <property type="entry name" value="PAP2/HPO_sf"/>
</dbReference>
<evidence type="ECO:0000259" key="8">
    <source>
        <dbReference type="SMART" id="SM00014"/>
    </source>
</evidence>
<feature type="domain" description="Phosphatidic acid phosphatase type 2/haloperoxidase" evidence="8">
    <location>
        <begin position="51"/>
        <end position="161"/>
    </location>
</feature>
<dbReference type="Proteomes" id="UP000886787">
    <property type="component" value="Unassembled WGS sequence"/>
</dbReference>
<dbReference type="CDD" id="cd03392">
    <property type="entry name" value="PAP2_like_2"/>
    <property type="match status" value="1"/>
</dbReference>
<comment type="subcellular location">
    <subcellularLocation>
        <location evidence="1">Cell membrane</location>
        <topology evidence="1">Multi-pass membrane protein</topology>
    </subcellularLocation>
</comment>
<keyword evidence="2" id="KW-1003">Cell membrane</keyword>
<keyword evidence="4" id="KW-0378">Hydrolase</keyword>
<dbReference type="Pfam" id="PF01569">
    <property type="entry name" value="PAP2"/>
    <property type="match status" value="1"/>
</dbReference>
<feature type="transmembrane region" description="Helical" evidence="7">
    <location>
        <begin position="52"/>
        <end position="74"/>
    </location>
</feature>
<dbReference type="GO" id="GO:0016787">
    <property type="term" value="F:hydrolase activity"/>
    <property type="evidence" value="ECO:0007669"/>
    <property type="project" value="UniProtKB-KW"/>
</dbReference>
<dbReference type="PANTHER" id="PTHR14969:SF62">
    <property type="entry name" value="DECAPRENYLPHOSPHORYL-5-PHOSPHORIBOSE PHOSPHATASE RV3807C-RELATED"/>
    <property type="match status" value="1"/>
</dbReference>
<organism evidence="9 10">
    <name type="scientific">Candidatus Scatavimonas merdigallinarum</name>
    <dbReference type="NCBI Taxonomy" id="2840914"/>
    <lineage>
        <taxon>Bacteria</taxon>
        <taxon>Bacillati</taxon>
        <taxon>Bacillota</taxon>
        <taxon>Clostridia</taxon>
        <taxon>Eubacteriales</taxon>
        <taxon>Oscillospiraceae</taxon>
        <taxon>Oscillospiraceae incertae sedis</taxon>
        <taxon>Candidatus Scatavimonas</taxon>
    </lineage>
</organism>
<sequence>MELQILDFIQATLANPFFDWLMPFLSAIGEGGLVWIGIALVMLCFKKYRPYGIMALIAMAFGFLVGEVCIKNIVCRVRPCYENPDVMMLVARPGSYSFPSGHSCSSFAAACMVFRANRYWGGGALVLAGLIAFSRMYVYVHYPTDVLAGILLGFFSAWLTWFVYKRWILKNEKGGSKIEKI</sequence>
<feature type="transmembrane region" description="Helical" evidence="7">
    <location>
        <begin position="20"/>
        <end position="45"/>
    </location>
</feature>
<feature type="transmembrane region" description="Helical" evidence="7">
    <location>
        <begin position="119"/>
        <end position="140"/>
    </location>
</feature>
<evidence type="ECO:0000256" key="4">
    <source>
        <dbReference type="ARBA" id="ARBA00022801"/>
    </source>
</evidence>
<dbReference type="EMBL" id="DVFW01000026">
    <property type="protein sequence ID" value="HIQ80751.1"/>
    <property type="molecule type" value="Genomic_DNA"/>
</dbReference>
<accession>A0A9D1CUH9</accession>
<name>A0A9D1CUH9_9FIRM</name>